<feature type="chain" id="PRO_5036321876" evidence="1">
    <location>
        <begin position="41"/>
        <end position="68"/>
    </location>
</feature>
<dbReference type="PROSITE" id="PS51318">
    <property type="entry name" value="TAT"/>
    <property type="match status" value="1"/>
</dbReference>
<evidence type="ECO:0000313" key="3">
    <source>
        <dbReference type="EMBL" id="QHG68214.1"/>
    </source>
</evidence>
<organism evidence="2 4">
    <name type="scientific">Pseudomonas putida</name>
    <name type="common">Arthrobacter siderocapsulatus</name>
    <dbReference type="NCBI Taxonomy" id="303"/>
    <lineage>
        <taxon>Bacteria</taxon>
        <taxon>Pseudomonadati</taxon>
        <taxon>Pseudomonadota</taxon>
        <taxon>Gammaproteobacteria</taxon>
        <taxon>Pseudomonadales</taxon>
        <taxon>Pseudomonadaceae</taxon>
        <taxon>Pseudomonas</taxon>
    </lineage>
</organism>
<dbReference type="Proteomes" id="UP000464480">
    <property type="component" value="Chromosome"/>
</dbReference>
<evidence type="ECO:0000313" key="4">
    <source>
        <dbReference type="Proteomes" id="UP000237230"/>
    </source>
</evidence>
<dbReference type="OrthoDB" id="6932991at2"/>
<reference evidence="2 4" key="1">
    <citation type="submission" date="2016-08" db="EMBL/GenBank/DDBJ databases">
        <authorList>
            <person name="Seilhamer J.J."/>
        </authorList>
    </citation>
    <scope>NUCLEOTIDE SEQUENCE [LARGE SCALE GENOMIC DNA]</scope>
    <source>
        <strain evidence="2 4">KH-21-114</strain>
    </source>
</reference>
<protein>
    <submittedName>
        <fullName evidence="2">Uncharacterized protein</fullName>
    </submittedName>
</protein>
<sequence>MGKLQFCTPLLGRRGFLRNCVLLSAGAAVFGVCVNANANAARKPEPKGGFVIINGWVLPVGYFQDGRS</sequence>
<dbReference type="AlphaFoldDB" id="A0A2S3X7F7"/>
<dbReference type="InterPro" id="IPR006311">
    <property type="entry name" value="TAT_signal"/>
</dbReference>
<dbReference type="EMBL" id="CP026115">
    <property type="protein sequence ID" value="QHG68214.1"/>
    <property type="molecule type" value="Genomic_DNA"/>
</dbReference>
<name>A0A2S3X7F7_PSEPU</name>
<feature type="signal peptide" evidence="1">
    <location>
        <begin position="1"/>
        <end position="40"/>
    </location>
</feature>
<proteinExistence type="predicted"/>
<accession>A0A2S3X7F7</accession>
<reference evidence="2 4" key="2">
    <citation type="submission" date="2018-03" db="EMBL/GenBank/DDBJ databases">
        <title>Draft genome of Pseudomonas putida strain KH-21-114.</title>
        <authorList>
            <person name="Yoshizawa S."/>
            <person name="Khan N.H."/>
            <person name="Nishimura M."/>
            <person name="Chiura H.X."/>
            <person name="Ogura Y."/>
            <person name="Hayashi T."/>
            <person name="Kogure K."/>
        </authorList>
    </citation>
    <scope>NUCLEOTIDE SEQUENCE [LARGE SCALE GENOMIC DNA]</scope>
    <source>
        <strain evidence="2 4">KH-21-114</strain>
    </source>
</reference>
<evidence type="ECO:0000313" key="5">
    <source>
        <dbReference type="Proteomes" id="UP000464480"/>
    </source>
</evidence>
<keyword evidence="1" id="KW-0732">Signal</keyword>
<dbReference type="Proteomes" id="UP000237230">
    <property type="component" value="Unassembled WGS sequence"/>
</dbReference>
<evidence type="ECO:0000313" key="2">
    <source>
        <dbReference type="EMBL" id="POG11531.1"/>
    </source>
</evidence>
<reference evidence="3 5" key="3">
    <citation type="submission" date="2020-02" db="EMBL/GenBank/DDBJ databases">
        <title>Pseudomonas Putida W5 Complete Genome Assembly.</title>
        <authorList>
            <person name="Yuan Z.-C."/>
            <person name="Shaw G.A."/>
            <person name="Cusano A.D."/>
            <person name="Caddey B.J."/>
            <person name="Weselowski B.J."/>
        </authorList>
    </citation>
    <scope>NUCLEOTIDE SEQUENCE [LARGE SCALE GENOMIC DNA]</scope>
    <source>
        <strain evidence="3 5">W5</strain>
    </source>
</reference>
<evidence type="ECO:0000256" key="1">
    <source>
        <dbReference type="SAM" id="SignalP"/>
    </source>
</evidence>
<dbReference type="EMBL" id="MINH01000019">
    <property type="protein sequence ID" value="POG11531.1"/>
    <property type="molecule type" value="Genomic_DNA"/>
</dbReference>
<gene>
    <name evidence="2" type="ORF">BGP84_11940</name>
    <name evidence="3" type="ORF">C2H86_10705</name>
</gene>